<dbReference type="CDD" id="cd17324">
    <property type="entry name" value="MFS_NepI_like"/>
    <property type="match status" value="1"/>
</dbReference>
<feature type="transmembrane region" description="Helical" evidence="7">
    <location>
        <begin position="416"/>
        <end position="435"/>
    </location>
</feature>
<evidence type="ECO:0000256" key="5">
    <source>
        <dbReference type="ARBA" id="ARBA00023136"/>
    </source>
</evidence>
<dbReference type="RefSeq" id="WP_122937873.1">
    <property type="nucleotide sequence ID" value="NZ_JBHSNT010000053.1"/>
</dbReference>
<keyword evidence="4 7" id="KW-1133">Transmembrane helix</keyword>
<gene>
    <name evidence="9" type="ORF">EDM22_14890</name>
</gene>
<feature type="transmembrane region" description="Helical" evidence="7">
    <location>
        <begin position="34"/>
        <end position="55"/>
    </location>
</feature>
<feature type="transmembrane region" description="Helical" evidence="7">
    <location>
        <begin position="67"/>
        <end position="87"/>
    </location>
</feature>
<dbReference type="InterPro" id="IPR011701">
    <property type="entry name" value="MFS"/>
</dbReference>
<dbReference type="Gene3D" id="1.20.1250.20">
    <property type="entry name" value="MFS general substrate transporter like domains"/>
    <property type="match status" value="1"/>
</dbReference>
<reference evidence="9 10" key="1">
    <citation type="submission" date="2018-10" db="EMBL/GenBank/DDBJ databases">
        <title>Isolation, diversity and antibacterial activity of antinobacteria from the wheat rhizosphere soil.</title>
        <authorList>
            <person name="Sun T."/>
        </authorList>
    </citation>
    <scope>NUCLEOTIDE SEQUENCE [LARGE SCALE GENOMIC DNA]</scope>
    <source>
        <strain evidence="9 10">SJ-23</strain>
    </source>
</reference>
<feature type="transmembrane region" description="Helical" evidence="7">
    <location>
        <begin position="388"/>
        <end position="410"/>
    </location>
</feature>
<proteinExistence type="predicted"/>
<dbReference type="InterPro" id="IPR036259">
    <property type="entry name" value="MFS_trans_sf"/>
</dbReference>
<evidence type="ECO:0000256" key="1">
    <source>
        <dbReference type="ARBA" id="ARBA00004651"/>
    </source>
</evidence>
<feature type="transmembrane region" description="Helical" evidence="7">
    <location>
        <begin position="295"/>
        <end position="314"/>
    </location>
</feature>
<protein>
    <submittedName>
        <fullName evidence="9">MFS transporter</fullName>
    </submittedName>
</protein>
<feature type="region of interest" description="Disordered" evidence="6">
    <location>
        <begin position="227"/>
        <end position="250"/>
    </location>
</feature>
<dbReference type="Proteomes" id="UP000275048">
    <property type="component" value="Unassembled WGS sequence"/>
</dbReference>
<comment type="subcellular location">
    <subcellularLocation>
        <location evidence="1">Cell membrane</location>
        <topology evidence="1">Multi-pass membrane protein</topology>
    </subcellularLocation>
</comment>
<feature type="transmembrane region" description="Helical" evidence="7">
    <location>
        <begin position="158"/>
        <end position="177"/>
    </location>
</feature>
<keyword evidence="3 7" id="KW-0812">Transmembrane</keyword>
<dbReference type="InterPro" id="IPR050189">
    <property type="entry name" value="MFS_Efflux_Transporters"/>
</dbReference>
<feature type="domain" description="Major facilitator superfamily (MFS) profile" evidence="8">
    <location>
        <begin position="33"/>
        <end position="443"/>
    </location>
</feature>
<feature type="transmembrane region" description="Helical" evidence="7">
    <location>
        <begin position="260"/>
        <end position="283"/>
    </location>
</feature>
<evidence type="ECO:0000256" key="2">
    <source>
        <dbReference type="ARBA" id="ARBA00022475"/>
    </source>
</evidence>
<name>A0A3M8A463_9MICO</name>
<dbReference type="Pfam" id="PF07690">
    <property type="entry name" value="MFS_1"/>
    <property type="match status" value="1"/>
</dbReference>
<feature type="transmembrane region" description="Helical" evidence="7">
    <location>
        <begin position="124"/>
        <end position="146"/>
    </location>
</feature>
<dbReference type="GO" id="GO:0005886">
    <property type="term" value="C:plasma membrane"/>
    <property type="evidence" value="ECO:0007669"/>
    <property type="project" value="UniProtKB-SubCell"/>
</dbReference>
<feature type="transmembrane region" description="Helical" evidence="7">
    <location>
        <begin position="99"/>
        <end position="118"/>
    </location>
</feature>
<evidence type="ECO:0000256" key="7">
    <source>
        <dbReference type="SAM" id="Phobius"/>
    </source>
</evidence>
<feature type="region of interest" description="Disordered" evidence="6">
    <location>
        <begin position="1"/>
        <end position="26"/>
    </location>
</feature>
<evidence type="ECO:0000313" key="10">
    <source>
        <dbReference type="Proteomes" id="UP000275048"/>
    </source>
</evidence>
<accession>A0A3M8A463</accession>
<evidence type="ECO:0000256" key="4">
    <source>
        <dbReference type="ARBA" id="ARBA00022989"/>
    </source>
</evidence>
<dbReference type="PROSITE" id="PS50850">
    <property type="entry name" value="MFS"/>
    <property type="match status" value="1"/>
</dbReference>
<feature type="compositionally biased region" description="Low complexity" evidence="6">
    <location>
        <begin position="233"/>
        <end position="248"/>
    </location>
</feature>
<organism evidence="9 10">
    <name type="scientific">Agromyces tardus</name>
    <dbReference type="NCBI Taxonomy" id="2583849"/>
    <lineage>
        <taxon>Bacteria</taxon>
        <taxon>Bacillati</taxon>
        <taxon>Actinomycetota</taxon>
        <taxon>Actinomycetes</taxon>
        <taxon>Micrococcales</taxon>
        <taxon>Microbacteriaceae</taxon>
        <taxon>Agromyces</taxon>
    </lineage>
</organism>
<dbReference type="PANTHER" id="PTHR43124:SF3">
    <property type="entry name" value="CHLORAMPHENICOL EFFLUX PUMP RV0191"/>
    <property type="match status" value="1"/>
</dbReference>
<dbReference type="OrthoDB" id="2810795at2"/>
<sequence>MPITESPRAVARSTSTSSTTVSATTSPPLPWRGLLALSAAVFLSITGEMLPTGLLPEMSGTLGVGEPLVGLLVSVFAFTVVVTSAPLTALTQRMPRRTLLVGVLVVLAVTTAVCAIAPEYWMLVAARIVGGIAHGLFWALVGAYAARLVPESQIGRSVSIVLGGGTLALILGVPASTALGQAIGWRAVFGLVAALTLAGAVLVWWALRSSERRTASAARAVADTGRAGERAADAAPEASARPAGAPSAVTRARPSTGAAAVLLVCAVTAITMIGQYAALTYVAPIITDVVGAPSTWVAPLLFVSGIAGAAGLVVAGSPIARRANRAMLAAMAVVGVSLVVLSLSPGLWPAVIAFAVWGFGFGAIPPLLQTRLLQAADPAKRDAASALYTTAFNVGIGGGALVGGVLFDAFGVEVLPAAFAILLLIAGTVVAVSAVRAGQPRTASAAGPVRPSAT</sequence>
<evidence type="ECO:0000313" key="9">
    <source>
        <dbReference type="EMBL" id="RNB45960.1"/>
    </source>
</evidence>
<dbReference type="InterPro" id="IPR020846">
    <property type="entry name" value="MFS_dom"/>
</dbReference>
<keyword evidence="10" id="KW-1185">Reference proteome</keyword>
<dbReference type="GO" id="GO:0022857">
    <property type="term" value="F:transmembrane transporter activity"/>
    <property type="evidence" value="ECO:0007669"/>
    <property type="project" value="InterPro"/>
</dbReference>
<evidence type="ECO:0000259" key="8">
    <source>
        <dbReference type="PROSITE" id="PS50850"/>
    </source>
</evidence>
<feature type="transmembrane region" description="Helical" evidence="7">
    <location>
        <begin position="183"/>
        <end position="207"/>
    </location>
</feature>
<keyword evidence="5 7" id="KW-0472">Membrane</keyword>
<feature type="transmembrane region" description="Helical" evidence="7">
    <location>
        <begin position="326"/>
        <end position="344"/>
    </location>
</feature>
<evidence type="ECO:0000256" key="3">
    <source>
        <dbReference type="ARBA" id="ARBA00022692"/>
    </source>
</evidence>
<comment type="caution">
    <text evidence="9">The sequence shown here is derived from an EMBL/GenBank/DDBJ whole genome shotgun (WGS) entry which is preliminary data.</text>
</comment>
<feature type="transmembrane region" description="Helical" evidence="7">
    <location>
        <begin position="350"/>
        <end position="368"/>
    </location>
</feature>
<dbReference type="PANTHER" id="PTHR43124">
    <property type="entry name" value="PURINE EFFLUX PUMP PBUE"/>
    <property type="match status" value="1"/>
</dbReference>
<keyword evidence="2" id="KW-1003">Cell membrane</keyword>
<dbReference type="EMBL" id="RHHB01000039">
    <property type="protein sequence ID" value="RNB45960.1"/>
    <property type="molecule type" value="Genomic_DNA"/>
</dbReference>
<dbReference type="AlphaFoldDB" id="A0A3M8A463"/>
<evidence type="ECO:0000256" key="6">
    <source>
        <dbReference type="SAM" id="MobiDB-lite"/>
    </source>
</evidence>
<dbReference type="SUPFAM" id="SSF103473">
    <property type="entry name" value="MFS general substrate transporter"/>
    <property type="match status" value="1"/>
</dbReference>